<dbReference type="Proteomes" id="UP001307889">
    <property type="component" value="Chromosome 6"/>
</dbReference>
<evidence type="ECO:0000313" key="1">
    <source>
        <dbReference type="EMBL" id="BES95222.1"/>
    </source>
</evidence>
<dbReference type="PANTHER" id="PTHR16356:SF1">
    <property type="entry name" value="TRANSMEMBRANE AND COILED-COIL DOMAIN-CONTAINING PROTEIN 6"/>
    <property type="match status" value="1"/>
</dbReference>
<reference evidence="1 2" key="1">
    <citation type="submission" date="2023-09" db="EMBL/GenBank/DDBJ databases">
        <title>Nesidiocoris tenuis whole genome shotgun sequence.</title>
        <authorList>
            <person name="Shibata T."/>
            <person name="Shimoda M."/>
            <person name="Kobayashi T."/>
            <person name="Uehara T."/>
        </authorList>
    </citation>
    <scope>NUCLEOTIDE SEQUENCE [LARGE SCALE GENOMIC DNA]</scope>
    <source>
        <strain evidence="1 2">Japan</strain>
    </source>
</reference>
<dbReference type="SUPFAM" id="SSF48371">
    <property type="entry name" value="ARM repeat"/>
    <property type="match status" value="1"/>
</dbReference>
<sequence length="317" mass="35242">MAERIRALAKLEYQKTRCNRRAELFDRTRDVQDSEVTAETVEYALASLENKTQESLTLLKKAFILDSDHIKNFLRHKSALHFVVGCLISSDPYDQLVAMECCCNASLGDAKSCSLVASAGGVYMIQIVHGTNLNLINVALATLGNLAVSGANTCRLLHEQGLDSALMAALKVDDTREAAAKALCQYYHVYLKNLSDEEVLSSLECCLPHFLDSDLVQWLVGQMSARECVRSRLSSSELIPSALDRLNCTEKITSANLKSFTALIRTLGNMADYFPRDAILNDSLEKVISNCSYPFLSKEYRWFSSRISDSPLEVMES</sequence>
<gene>
    <name evidence="1" type="ORF">NTJ_08031</name>
</gene>
<protein>
    <submittedName>
        <fullName evidence="1">Uncharacterized protein</fullName>
    </submittedName>
</protein>
<name>A0ABN7AV03_9HEMI</name>
<dbReference type="InterPro" id="IPR011989">
    <property type="entry name" value="ARM-like"/>
</dbReference>
<organism evidence="1 2">
    <name type="scientific">Nesidiocoris tenuis</name>
    <dbReference type="NCBI Taxonomy" id="355587"/>
    <lineage>
        <taxon>Eukaryota</taxon>
        <taxon>Metazoa</taxon>
        <taxon>Ecdysozoa</taxon>
        <taxon>Arthropoda</taxon>
        <taxon>Hexapoda</taxon>
        <taxon>Insecta</taxon>
        <taxon>Pterygota</taxon>
        <taxon>Neoptera</taxon>
        <taxon>Paraneoptera</taxon>
        <taxon>Hemiptera</taxon>
        <taxon>Heteroptera</taxon>
        <taxon>Panheteroptera</taxon>
        <taxon>Cimicomorpha</taxon>
        <taxon>Miridae</taxon>
        <taxon>Dicyphina</taxon>
        <taxon>Nesidiocoris</taxon>
    </lineage>
</organism>
<dbReference type="Gene3D" id="1.25.10.10">
    <property type="entry name" value="Leucine-rich Repeat Variant"/>
    <property type="match status" value="1"/>
</dbReference>
<proteinExistence type="predicted"/>
<dbReference type="InterPro" id="IPR016024">
    <property type="entry name" value="ARM-type_fold"/>
</dbReference>
<accession>A0ABN7AV03</accession>
<dbReference type="EMBL" id="AP028914">
    <property type="protein sequence ID" value="BES95222.1"/>
    <property type="molecule type" value="Genomic_DNA"/>
</dbReference>
<keyword evidence="2" id="KW-1185">Reference proteome</keyword>
<dbReference type="PANTHER" id="PTHR16356">
    <property type="entry name" value="TRANSMEMBRANE AND COILED-COIL DOMAIN-CONTAINING PROTEIN 6 TMCO6"/>
    <property type="match status" value="1"/>
</dbReference>
<evidence type="ECO:0000313" key="2">
    <source>
        <dbReference type="Proteomes" id="UP001307889"/>
    </source>
</evidence>